<reference evidence="2 3" key="1">
    <citation type="submission" date="2020-04" db="EMBL/GenBank/DDBJ databases">
        <title>MicrobeNet Type strains.</title>
        <authorList>
            <person name="Nicholson A.C."/>
        </authorList>
    </citation>
    <scope>NUCLEOTIDE SEQUENCE [LARGE SCALE GENOMIC DNA]</scope>
    <source>
        <strain evidence="2 3">ATCC BAA-788</strain>
    </source>
</reference>
<keyword evidence="3" id="KW-1185">Reference proteome</keyword>
<organism evidence="2 3">
    <name type="scientific">Cellulomonas denverensis</name>
    <dbReference type="NCBI Taxonomy" id="264297"/>
    <lineage>
        <taxon>Bacteria</taxon>
        <taxon>Bacillati</taxon>
        <taxon>Actinomycetota</taxon>
        <taxon>Actinomycetes</taxon>
        <taxon>Micrococcales</taxon>
        <taxon>Cellulomonadaceae</taxon>
        <taxon>Cellulomonas</taxon>
    </lineage>
</organism>
<dbReference type="EMBL" id="JAAXOX010000010">
    <property type="protein sequence ID" value="NKY23967.1"/>
    <property type="molecule type" value="Genomic_DNA"/>
</dbReference>
<comment type="caution">
    <text evidence="2">The sequence shown here is derived from an EMBL/GenBank/DDBJ whole genome shotgun (WGS) entry which is preliminary data.</text>
</comment>
<feature type="domain" description="AbiEi antitoxin N-terminal" evidence="1">
    <location>
        <begin position="13"/>
        <end position="57"/>
    </location>
</feature>
<dbReference type="RefSeq" id="WP_168631093.1">
    <property type="nucleotide sequence ID" value="NZ_BONL01000005.1"/>
</dbReference>
<evidence type="ECO:0000313" key="3">
    <source>
        <dbReference type="Proteomes" id="UP000581206"/>
    </source>
</evidence>
<gene>
    <name evidence="2" type="ORF">HGA03_14950</name>
</gene>
<dbReference type="AlphaFoldDB" id="A0A7X6KXE1"/>
<dbReference type="Pfam" id="PF13338">
    <property type="entry name" value="AbiEi_4"/>
    <property type="match status" value="1"/>
</dbReference>
<sequence length="272" mass="28877">MTRSAMRDLGLVSRLAAGQWGLLTTAQAQREGVTRLQLARLAEAGVLERVDHGVYASASAPTEHRALRAAWLSLDPARTAEERLADPPAAGVVSHTSAAALHGLGDLLDDTPEITLAERKQTRRSIRLHRSTLTDSDVTLVDGLPTTTAERTVADLLRDGHDAEHVAQIIGQGTRRGVIDLPELAARVESSARRYGQRDGRALVEHLLDLVGLSPAALVQELADTPAGRDLLAAGAASTLMPILAALGQLHEPSMNAPAAQPIRATTRTGER</sequence>
<proteinExistence type="predicted"/>
<dbReference type="Proteomes" id="UP000581206">
    <property type="component" value="Unassembled WGS sequence"/>
</dbReference>
<dbReference type="InterPro" id="IPR025159">
    <property type="entry name" value="AbiEi_N"/>
</dbReference>
<accession>A0A7X6KXE1</accession>
<protein>
    <recommendedName>
        <fullName evidence="1">AbiEi antitoxin N-terminal domain-containing protein</fullName>
    </recommendedName>
</protein>
<evidence type="ECO:0000313" key="2">
    <source>
        <dbReference type="EMBL" id="NKY23967.1"/>
    </source>
</evidence>
<evidence type="ECO:0000259" key="1">
    <source>
        <dbReference type="Pfam" id="PF13338"/>
    </source>
</evidence>
<name>A0A7X6KXE1_9CELL</name>